<dbReference type="SMART" id="SM00849">
    <property type="entry name" value="Lactamase_B"/>
    <property type="match status" value="1"/>
</dbReference>
<dbReference type="GO" id="GO:0046872">
    <property type="term" value="F:metal ion binding"/>
    <property type="evidence" value="ECO:0007669"/>
    <property type="project" value="UniProtKB-KW"/>
</dbReference>
<comment type="function">
    <text evidence="7">Mediates electron transfer from NADH to oxygen, reducing it to water. This modular protein has 3 redox cofactors, in other organisms the same activity requires 2 or 3 proteins.</text>
</comment>
<dbReference type="PANTHER" id="PTHR32145:SF11">
    <property type="entry name" value="DIFLAVIN FLAVOPROTEIN A 2-RELATED"/>
    <property type="match status" value="1"/>
</dbReference>
<dbReference type="Gene3D" id="3.40.50.360">
    <property type="match status" value="1"/>
</dbReference>
<dbReference type="EMBL" id="BDRX01000125">
    <property type="protein sequence ID" value="GBF98453.1"/>
    <property type="molecule type" value="Genomic_DNA"/>
</dbReference>
<evidence type="ECO:0000256" key="4">
    <source>
        <dbReference type="ARBA" id="ARBA00022723"/>
    </source>
</evidence>
<dbReference type="PROSITE" id="PS50902">
    <property type="entry name" value="FLAVODOXIN_LIKE"/>
    <property type="match status" value="1"/>
</dbReference>
<evidence type="ECO:0000259" key="9">
    <source>
        <dbReference type="PROSITE" id="PS50902"/>
    </source>
</evidence>
<evidence type="ECO:0000256" key="3">
    <source>
        <dbReference type="ARBA" id="ARBA00022448"/>
    </source>
</evidence>
<name>A0A2V0PKD0_9CHLO</name>
<comment type="similarity">
    <text evidence="2">In the C-terminal section; belongs to the flavodoxin reductase family.</text>
</comment>
<dbReference type="AlphaFoldDB" id="A0A2V0PKD0"/>
<dbReference type="InParanoid" id="A0A2V0PKD0"/>
<dbReference type="Proteomes" id="UP000247498">
    <property type="component" value="Unassembled WGS sequence"/>
</dbReference>
<organism evidence="10 11">
    <name type="scientific">Raphidocelis subcapitata</name>
    <dbReference type="NCBI Taxonomy" id="307507"/>
    <lineage>
        <taxon>Eukaryota</taxon>
        <taxon>Viridiplantae</taxon>
        <taxon>Chlorophyta</taxon>
        <taxon>core chlorophytes</taxon>
        <taxon>Chlorophyceae</taxon>
        <taxon>CS clade</taxon>
        <taxon>Sphaeropleales</taxon>
        <taxon>Selenastraceae</taxon>
        <taxon>Raphidocelis</taxon>
    </lineage>
</organism>
<evidence type="ECO:0000256" key="1">
    <source>
        <dbReference type="ARBA" id="ARBA00001962"/>
    </source>
</evidence>
<evidence type="ECO:0000256" key="8">
    <source>
        <dbReference type="SAM" id="MobiDB-lite"/>
    </source>
</evidence>
<dbReference type="OrthoDB" id="432169at2759"/>
<accession>A0A2V0PKD0</accession>
<dbReference type="SUPFAM" id="SSF56281">
    <property type="entry name" value="Metallo-hydrolase/oxidoreductase"/>
    <property type="match status" value="1"/>
</dbReference>
<dbReference type="SUPFAM" id="SSF50475">
    <property type="entry name" value="FMN-binding split barrel"/>
    <property type="match status" value="1"/>
</dbReference>
<dbReference type="InterPro" id="IPR008254">
    <property type="entry name" value="Flavodoxin/NO_synth"/>
</dbReference>
<dbReference type="SMART" id="SM00903">
    <property type="entry name" value="Flavin_Reduct"/>
    <property type="match status" value="1"/>
</dbReference>
<dbReference type="InterPro" id="IPR012349">
    <property type="entry name" value="Split_barrel_FMN-bd"/>
</dbReference>
<comment type="cofactor">
    <cofactor evidence="1">
        <name>Fe cation</name>
        <dbReference type="ChEBI" id="CHEBI:24875"/>
    </cofactor>
</comment>
<evidence type="ECO:0000313" key="10">
    <source>
        <dbReference type="EMBL" id="GBF98453.1"/>
    </source>
</evidence>
<dbReference type="InterPro" id="IPR045761">
    <property type="entry name" value="ODP_dom"/>
</dbReference>
<dbReference type="Pfam" id="PF19583">
    <property type="entry name" value="ODP"/>
    <property type="match status" value="1"/>
</dbReference>
<dbReference type="Gene3D" id="3.60.15.10">
    <property type="entry name" value="Ribonuclease Z/Hydroxyacylglutathione hydrolase-like"/>
    <property type="match status" value="1"/>
</dbReference>
<dbReference type="STRING" id="307507.A0A2V0PKD0"/>
<dbReference type="Gene3D" id="2.30.110.10">
    <property type="entry name" value="Electron Transport, Fmn-binding Protein, Chain A"/>
    <property type="match status" value="1"/>
</dbReference>
<proteinExistence type="inferred from homology"/>
<dbReference type="CDD" id="cd07709">
    <property type="entry name" value="flavodiiron_proteins_MBL-fold"/>
    <property type="match status" value="1"/>
</dbReference>
<evidence type="ECO:0000313" key="11">
    <source>
        <dbReference type="Proteomes" id="UP000247498"/>
    </source>
</evidence>
<keyword evidence="3" id="KW-0813">Transport</keyword>
<sequence length="655" mass="70486">MASLGSMRAQRGLAGRGRVSNGAPRILASAQQPPARRTAAPQPAPAASAAPPAPRRGVPAPPAAAAPAAAAVQEPGTVMMSAVEMWNGDKRLQTQVFQLAADTVAIRSLDYDRDRFDIEFGLEKGTTYNSYLIFGPDATALVDASHEKFSRLYIKTLQDQLRAAGRGIDYIVVSHTEPDHSFLVPAVLDLYPEATVVGSKVCINFLKGLTLREFKERAVKGGERLDLGGGHELEFVLAPNLHWPDTMFTYDHATGVMFTCDAFGMHYCSEEPFDVDQAAIMPHYRFYYDCLMKPNAKSVTTALRKVEGLAYNTIANGHGPVLRYNMESLVGNYRDWSLAVGKSPTQIAVLYASDYGFSDRLSQTLARGITKAGVATEMVDVLSADPQEVVAAVSASKGVILMCPPDDSDDARSSLAALASAIKPGTKVLVAESFGGRDEPVDTLLATLVGVKAEPLGAALRVKELPSQVLYQQFEEAGTDLAQALTAKDAIARKKAAMPADIAKAVGRISSGLYIVTAAHNNARSAMVASWVSQASFEPLGLTIAVAKDRAIESMMQVGDRFVLNALGSSSFEPLMKHFLKRFAAGADRFQGVEWFPGPNGSPVLKDAISYLECTVISRLETPDHWITYAQVGNGDVMNPDDITAVHHRKVGNYY</sequence>
<protein>
    <recommendedName>
        <fullName evidence="9">Flavodoxin-like domain-containing protein</fullName>
    </recommendedName>
</protein>
<dbReference type="SUPFAM" id="SSF52218">
    <property type="entry name" value="Flavoproteins"/>
    <property type="match status" value="1"/>
</dbReference>
<dbReference type="InterPro" id="IPR001279">
    <property type="entry name" value="Metallo-B-lactamas"/>
</dbReference>
<evidence type="ECO:0000256" key="5">
    <source>
        <dbReference type="ARBA" id="ARBA00022982"/>
    </source>
</evidence>
<dbReference type="InterPro" id="IPR002563">
    <property type="entry name" value="Flavin_Rdtase-like_dom"/>
</dbReference>
<evidence type="ECO:0000256" key="6">
    <source>
        <dbReference type="ARBA" id="ARBA00023004"/>
    </source>
</evidence>
<feature type="compositionally biased region" description="Pro residues" evidence="8">
    <location>
        <begin position="51"/>
        <end position="64"/>
    </location>
</feature>
<dbReference type="InterPro" id="IPR029039">
    <property type="entry name" value="Flavoprotein-like_sf"/>
</dbReference>
<reference evidence="10 11" key="1">
    <citation type="journal article" date="2018" name="Sci. Rep.">
        <title>Raphidocelis subcapitata (=Pseudokirchneriella subcapitata) provides an insight into genome evolution and environmental adaptations in the Sphaeropleales.</title>
        <authorList>
            <person name="Suzuki S."/>
            <person name="Yamaguchi H."/>
            <person name="Nakajima N."/>
            <person name="Kawachi M."/>
        </authorList>
    </citation>
    <scope>NUCLEOTIDE SEQUENCE [LARGE SCALE GENOMIC DNA]</scope>
    <source>
        <strain evidence="10 11">NIES-35</strain>
    </source>
</reference>
<evidence type="ECO:0000256" key="7">
    <source>
        <dbReference type="ARBA" id="ARBA00025633"/>
    </source>
</evidence>
<keyword evidence="11" id="KW-1185">Reference proteome</keyword>
<keyword evidence="6" id="KW-0408">Iron</keyword>
<dbReference type="GO" id="GO:0010181">
    <property type="term" value="F:FMN binding"/>
    <property type="evidence" value="ECO:0007669"/>
    <property type="project" value="InterPro"/>
</dbReference>
<keyword evidence="4" id="KW-0479">Metal-binding</keyword>
<keyword evidence="5" id="KW-0249">Electron transport</keyword>
<dbReference type="PANTHER" id="PTHR32145">
    <property type="entry name" value="DIFLAVIN FLAVOPROTEIN A 2-RELATED"/>
    <property type="match status" value="1"/>
</dbReference>
<feature type="region of interest" description="Disordered" evidence="8">
    <location>
        <begin position="1"/>
        <end position="66"/>
    </location>
</feature>
<gene>
    <name evidence="10" type="ORF">Rsub_11098</name>
</gene>
<dbReference type="InterPro" id="IPR051285">
    <property type="entry name" value="NADH_oxidoreductase_modular"/>
</dbReference>
<feature type="domain" description="Flavodoxin-like" evidence="9">
    <location>
        <begin position="347"/>
        <end position="482"/>
    </location>
</feature>
<evidence type="ECO:0000256" key="2">
    <source>
        <dbReference type="ARBA" id="ARBA00006098"/>
    </source>
</evidence>
<dbReference type="InterPro" id="IPR036866">
    <property type="entry name" value="RibonucZ/Hydroxyglut_hydro"/>
</dbReference>
<comment type="caution">
    <text evidence="10">The sequence shown here is derived from an EMBL/GenBank/DDBJ whole genome shotgun (WGS) entry which is preliminary data.</text>
</comment>
<dbReference type="Pfam" id="PF01613">
    <property type="entry name" value="Flavin_Reduct"/>
    <property type="match status" value="1"/>
</dbReference>
<feature type="compositionally biased region" description="Low complexity" evidence="8">
    <location>
        <begin position="28"/>
        <end position="50"/>
    </location>
</feature>